<organism evidence="5 6">
    <name type="scientific">Lacrimispora defluvii</name>
    <dbReference type="NCBI Taxonomy" id="2719233"/>
    <lineage>
        <taxon>Bacteria</taxon>
        <taxon>Bacillati</taxon>
        <taxon>Bacillota</taxon>
        <taxon>Clostridia</taxon>
        <taxon>Lachnospirales</taxon>
        <taxon>Lachnospiraceae</taxon>
        <taxon>Lacrimispora</taxon>
    </lineage>
</organism>
<dbReference type="Gene3D" id="1.10.10.60">
    <property type="entry name" value="Homeodomain-like"/>
    <property type="match status" value="2"/>
</dbReference>
<gene>
    <name evidence="5" type="ORF">G9470_14080</name>
</gene>
<dbReference type="SUPFAM" id="SSF51215">
    <property type="entry name" value="Regulatory protein AraC"/>
    <property type="match status" value="1"/>
</dbReference>
<accession>A0ABX1VSC7</accession>
<comment type="caution">
    <text evidence="5">The sequence shown here is derived from an EMBL/GenBank/DDBJ whole genome shotgun (WGS) entry which is preliminary data.</text>
</comment>
<dbReference type="InterPro" id="IPR009057">
    <property type="entry name" value="Homeodomain-like_sf"/>
</dbReference>
<proteinExistence type="predicted"/>
<keyword evidence="6" id="KW-1185">Reference proteome</keyword>
<dbReference type="InterPro" id="IPR018060">
    <property type="entry name" value="HTH_AraC"/>
</dbReference>
<evidence type="ECO:0000259" key="4">
    <source>
        <dbReference type="PROSITE" id="PS01124"/>
    </source>
</evidence>
<evidence type="ECO:0000256" key="1">
    <source>
        <dbReference type="ARBA" id="ARBA00023015"/>
    </source>
</evidence>
<dbReference type="SMART" id="SM00342">
    <property type="entry name" value="HTH_ARAC"/>
    <property type="match status" value="1"/>
</dbReference>
<dbReference type="Proteomes" id="UP000539052">
    <property type="component" value="Unassembled WGS sequence"/>
</dbReference>
<dbReference type="Pfam" id="PF12833">
    <property type="entry name" value="HTH_18"/>
    <property type="match status" value="1"/>
</dbReference>
<reference evidence="5 6" key="1">
    <citation type="submission" date="2020-03" db="EMBL/GenBank/DDBJ databases">
        <title>Genome Sequence of industrial isolate, B5A.</title>
        <authorList>
            <person name="Sharma S."/>
            <person name="Patil P.B."/>
            <person name="Korpole S."/>
        </authorList>
    </citation>
    <scope>NUCLEOTIDE SEQUENCE [LARGE SCALE GENOMIC DNA]</scope>
    <source>
        <strain evidence="5 6">PI-S10-B5A</strain>
    </source>
</reference>
<dbReference type="EMBL" id="JAAOXG010000027">
    <property type="protein sequence ID" value="NNJ30915.1"/>
    <property type="molecule type" value="Genomic_DNA"/>
</dbReference>
<evidence type="ECO:0000256" key="3">
    <source>
        <dbReference type="ARBA" id="ARBA00023163"/>
    </source>
</evidence>
<dbReference type="InterPro" id="IPR037923">
    <property type="entry name" value="HTH-like"/>
</dbReference>
<dbReference type="Pfam" id="PF02311">
    <property type="entry name" value="AraC_binding"/>
    <property type="match status" value="1"/>
</dbReference>
<protein>
    <submittedName>
        <fullName evidence="5">AraC family transcriptional regulator</fullName>
    </submittedName>
</protein>
<evidence type="ECO:0000313" key="5">
    <source>
        <dbReference type="EMBL" id="NNJ30915.1"/>
    </source>
</evidence>
<keyword evidence="1" id="KW-0805">Transcription regulation</keyword>
<name>A0ABX1VSC7_9FIRM</name>
<keyword evidence="2" id="KW-0238">DNA-binding</keyword>
<dbReference type="RefSeq" id="WP_170822101.1">
    <property type="nucleotide sequence ID" value="NZ_JAAOXG010000027.1"/>
</dbReference>
<dbReference type="PANTHER" id="PTHR43280:SF28">
    <property type="entry name" value="HTH-TYPE TRANSCRIPTIONAL ACTIVATOR RHAS"/>
    <property type="match status" value="1"/>
</dbReference>
<dbReference type="SUPFAM" id="SSF46689">
    <property type="entry name" value="Homeodomain-like"/>
    <property type="match status" value="2"/>
</dbReference>
<dbReference type="PROSITE" id="PS01124">
    <property type="entry name" value="HTH_ARAC_FAMILY_2"/>
    <property type="match status" value="1"/>
</dbReference>
<keyword evidence="3" id="KW-0804">Transcription</keyword>
<dbReference type="PANTHER" id="PTHR43280">
    <property type="entry name" value="ARAC-FAMILY TRANSCRIPTIONAL REGULATOR"/>
    <property type="match status" value="1"/>
</dbReference>
<sequence length="279" mass="32369">MICTHIPNVSCYYSDSLDHILFKPSAHFEYQMILVTGGSSQVQINHKSYVLKEKSLLFISRLERHNFIIKQEPYTRYIASMSSELIMSSIKDVELCSIFIQRPKEFCHAIELSDQAYDTILPLFIHLAAEYKNQYDFYVSRSTSLVVAILIELYRMHPLYFPLRSQSNISAAVLNAQQYISSNFSQKVTLQEIADQNYISSHTLSIAFKDIVGITFKEYLLLFRITEAKKLLITTDQSISEIAEQVGYINVNNFIKVFREKVLISPLQYRKQYVSSQHE</sequence>
<dbReference type="InterPro" id="IPR003313">
    <property type="entry name" value="AraC-bd"/>
</dbReference>
<evidence type="ECO:0000313" key="6">
    <source>
        <dbReference type="Proteomes" id="UP000539052"/>
    </source>
</evidence>
<feature type="domain" description="HTH araC/xylS-type" evidence="4">
    <location>
        <begin position="174"/>
        <end position="272"/>
    </location>
</feature>
<evidence type="ECO:0000256" key="2">
    <source>
        <dbReference type="ARBA" id="ARBA00023125"/>
    </source>
</evidence>